<protein>
    <submittedName>
        <fullName evidence="5">Dna methyltransferase-2</fullName>
    </submittedName>
</protein>
<reference evidence="5" key="1">
    <citation type="journal article" date="2022" name="bioRxiv">
        <title>Genomics of Preaxostyla Flagellates Illuminates Evolutionary Transitions and the Path Towards Mitochondrial Loss.</title>
        <authorList>
            <person name="Novak L.V.F."/>
            <person name="Treitli S.C."/>
            <person name="Pyrih J."/>
            <person name="Halakuc P."/>
            <person name="Pipaliya S.V."/>
            <person name="Vacek V."/>
            <person name="Brzon O."/>
            <person name="Soukal P."/>
            <person name="Eme L."/>
            <person name="Dacks J.B."/>
            <person name="Karnkowska A."/>
            <person name="Elias M."/>
            <person name="Hampl V."/>
        </authorList>
    </citation>
    <scope>NUCLEOTIDE SEQUENCE</scope>
    <source>
        <strain evidence="5">RCP-MX</strain>
    </source>
</reference>
<dbReference type="GO" id="GO:0032259">
    <property type="term" value="P:methylation"/>
    <property type="evidence" value="ECO:0007669"/>
    <property type="project" value="UniProtKB-KW"/>
</dbReference>
<keyword evidence="1 4" id="KW-0489">Methyltransferase</keyword>
<dbReference type="Gene3D" id="3.40.50.150">
    <property type="entry name" value="Vaccinia Virus protein VP39"/>
    <property type="match status" value="1"/>
</dbReference>
<accession>A0ABQ8UHW8</accession>
<evidence type="ECO:0000256" key="4">
    <source>
        <dbReference type="PROSITE-ProRule" id="PRU01016"/>
    </source>
</evidence>
<dbReference type="PANTHER" id="PTHR46098:SF1">
    <property type="entry name" value="TRNA (CYTOSINE(38)-C(5))-METHYLTRANSFERASE"/>
    <property type="match status" value="1"/>
</dbReference>
<evidence type="ECO:0000256" key="2">
    <source>
        <dbReference type="ARBA" id="ARBA00022679"/>
    </source>
</evidence>
<comment type="caution">
    <text evidence="5">The sequence shown here is derived from an EMBL/GenBank/DDBJ whole genome shotgun (WGS) entry which is preliminary data.</text>
</comment>
<evidence type="ECO:0000256" key="3">
    <source>
        <dbReference type="ARBA" id="ARBA00022691"/>
    </source>
</evidence>
<dbReference type="InterPro" id="IPR050750">
    <property type="entry name" value="C5-MTase"/>
</dbReference>
<dbReference type="InterPro" id="IPR001525">
    <property type="entry name" value="C5_MeTfrase"/>
</dbReference>
<dbReference type="GO" id="GO:0008168">
    <property type="term" value="F:methyltransferase activity"/>
    <property type="evidence" value="ECO:0007669"/>
    <property type="project" value="UniProtKB-KW"/>
</dbReference>
<evidence type="ECO:0000256" key="1">
    <source>
        <dbReference type="ARBA" id="ARBA00022603"/>
    </source>
</evidence>
<sequence length="431" mass="47177">MITPLRVLEFFSGIGGMRMGLELSGIPTHIVCAFDTNTVANTAYKASFGETPRAGDICSLTTKKLDAWDADVWTMSPPCQPYTRLGNQRDHLDIRASALLCLTQRIREMCHPPRYILLENVHLFQRSVSFSMLYSALLEKGYTVRAYLISPVDCGVPNSRLRFFLLAKLRVASAPLAPQREPTQPIPPLHPGPPLPVQTGLPRWADPAAPMWVQTLARFLASLPPSAAPAPPAEVVIPAAIPVGEETTVGTGRTEEVEEAEGDGDLGCGGGSYRLHAVGATPLGIFMDRRNDDDRSLWLETYPAFAARVQAMDLVGPQDDHTCCFTKGYTKLAEGAGSVFRMANGNLRFFHPLEIARLHCFPAPPPQDPYVPRPPSIPWPLSPEDPPGMPGHPLDFGEVTLRQRYRLLGNSLNSAVVGVLFRYLVAGFSME</sequence>
<comment type="similarity">
    <text evidence="4">Belongs to the class I-like SAM-binding methyltransferase superfamily. C5-methyltransferase family.</text>
</comment>
<dbReference type="PROSITE" id="PS51679">
    <property type="entry name" value="SAM_MT_C5"/>
    <property type="match status" value="1"/>
</dbReference>
<gene>
    <name evidence="5" type="ORF">PAPYR_5320</name>
</gene>
<keyword evidence="6" id="KW-1185">Reference proteome</keyword>
<dbReference type="EMBL" id="JAPMOS010000025">
    <property type="protein sequence ID" value="KAJ4458804.1"/>
    <property type="molecule type" value="Genomic_DNA"/>
</dbReference>
<organism evidence="5 6">
    <name type="scientific">Paratrimastix pyriformis</name>
    <dbReference type="NCBI Taxonomy" id="342808"/>
    <lineage>
        <taxon>Eukaryota</taxon>
        <taxon>Metamonada</taxon>
        <taxon>Preaxostyla</taxon>
        <taxon>Paratrimastigidae</taxon>
        <taxon>Paratrimastix</taxon>
    </lineage>
</organism>
<feature type="active site" evidence="4">
    <location>
        <position position="79"/>
    </location>
</feature>
<dbReference type="SUPFAM" id="SSF53335">
    <property type="entry name" value="S-adenosyl-L-methionine-dependent methyltransferases"/>
    <property type="match status" value="1"/>
</dbReference>
<dbReference type="PANTHER" id="PTHR46098">
    <property type="entry name" value="TRNA (CYTOSINE(38)-C(5))-METHYLTRANSFERASE"/>
    <property type="match status" value="1"/>
</dbReference>
<evidence type="ECO:0000313" key="6">
    <source>
        <dbReference type="Proteomes" id="UP001141327"/>
    </source>
</evidence>
<dbReference type="Gene3D" id="3.90.120.10">
    <property type="entry name" value="DNA Methylase, subunit A, domain 2"/>
    <property type="match status" value="2"/>
</dbReference>
<evidence type="ECO:0000313" key="5">
    <source>
        <dbReference type="EMBL" id="KAJ4458804.1"/>
    </source>
</evidence>
<dbReference type="Proteomes" id="UP001141327">
    <property type="component" value="Unassembled WGS sequence"/>
</dbReference>
<keyword evidence="3 4" id="KW-0949">S-adenosyl-L-methionine</keyword>
<keyword evidence="2 4" id="KW-0808">Transferase</keyword>
<name>A0ABQ8UHW8_9EUKA</name>
<dbReference type="PRINTS" id="PR00105">
    <property type="entry name" value="C5METTRFRASE"/>
</dbReference>
<dbReference type="InterPro" id="IPR029063">
    <property type="entry name" value="SAM-dependent_MTases_sf"/>
</dbReference>
<proteinExistence type="inferred from homology"/>
<dbReference type="Pfam" id="PF00145">
    <property type="entry name" value="DNA_methylase"/>
    <property type="match status" value="1"/>
</dbReference>